<keyword evidence="3" id="KW-1185">Reference proteome</keyword>
<dbReference type="STRING" id="1080227.A8L45_21500"/>
<dbReference type="AlphaFoldDB" id="A0A1C3E9D0"/>
<dbReference type="Gene3D" id="1.10.10.10">
    <property type="entry name" value="Winged helix-like DNA-binding domain superfamily/Winged helix DNA-binding domain"/>
    <property type="match status" value="1"/>
</dbReference>
<accession>A0A1C3E9D0</accession>
<feature type="region of interest" description="Disordered" evidence="1">
    <location>
        <begin position="103"/>
        <end position="203"/>
    </location>
</feature>
<dbReference type="Pfam" id="PF13730">
    <property type="entry name" value="HTH_36"/>
    <property type="match status" value="1"/>
</dbReference>
<feature type="compositionally biased region" description="Basic and acidic residues" evidence="1">
    <location>
        <begin position="131"/>
        <end position="141"/>
    </location>
</feature>
<dbReference type="Proteomes" id="UP000094936">
    <property type="component" value="Unassembled WGS sequence"/>
</dbReference>
<evidence type="ECO:0000313" key="2">
    <source>
        <dbReference type="EMBL" id="ODA29878.1"/>
    </source>
</evidence>
<comment type="caution">
    <text evidence="2">The sequence shown here is derived from an EMBL/GenBank/DDBJ whole genome shotgun (WGS) entry which is preliminary data.</text>
</comment>
<feature type="compositionally biased region" description="Polar residues" evidence="1">
    <location>
        <begin position="269"/>
        <end position="280"/>
    </location>
</feature>
<protein>
    <recommendedName>
        <fullName evidence="4">Helix-turn-helix domain-containing protein</fullName>
    </recommendedName>
</protein>
<feature type="region of interest" description="Disordered" evidence="1">
    <location>
        <begin position="269"/>
        <end position="295"/>
    </location>
</feature>
<gene>
    <name evidence="2" type="ORF">A8L45_21500</name>
</gene>
<sequence>MSVRVMSMVWDSTAFSGNTKLIMLCLADYANDEGWCWPSYDAIARKCCISRSTVKAQIKRLIEQHVLNKTTRKKTTEDGYITNDSNIYQIDVSHLKALLREQENTAKSGGEKCPRSEIDLGQNSQGGGSKSDPKPSLDPSKEILPPKVPQADKPNERNTANGDNPAPEKTTHAKTPRATKTSRSAETKGAGTQPASGKRKTALPEHFTVTDEMREWYQAQRQNGQPYAVNIDDATAQWCDAMIARGNTYTNWHAAWRNGMRNANKWAQQRGPQHATNINQIGARDDEYGPPEEWQ</sequence>
<organism evidence="2 3">
    <name type="scientific">Veronia pacifica</name>
    <dbReference type="NCBI Taxonomy" id="1080227"/>
    <lineage>
        <taxon>Bacteria</taxon>
        <taxon>Pseudomonadati</taxon>
        <taxon>Pseudomonadota</taxon>
        <taxon>Gammaproteobacteria</taxon>
        <taxon>Vibrionales</taxon>
        <taxon>Vibrionaceae</taxon>
        <taxon>Veronia</taxon>
    </lineage>
</organism>
<evidence type="ECO:0000256" key="1">
    <source>
        <dbReference type="SAM" id="MobiDB-lite"/>
    </source>
</evidence>
<dbReference type="InterPro" id="IPR036388">
    <property type="entry name" value="WH-like_DNA-bd_sf"/>
</dbReference>
<evidence type="ECO:0000313" key="3">
    <source>
        <dbReference type="Proteomes" id="UP000094936"/>
    </source>
</evidence>
<dbReference type="RefSeq" id="WP_068905410.1">
    <property type="nucleotide sequence ID" value="NZ_JBHUIF010000013.1"/>
</dbReference>
<evidence type="ECO:0008006" key="4">
    <source>
        <dbReference type="Google" id="ProtNLM"/>
    </source>
</evidence>
<dbReference type="EMBL" id="LYBM01000061">
    <property type="protein sequence ID" value="ODA29878.1"/>
    <property type="molecule type" value="Genomic_DNA"/>
</dbReference>
<name>A0A1C3E9D0_9GAMM</name>
<reference evidence="2 3" key="1">
    <citation type="submission" date="2016-05" db="EMBL/GenBank/DDBJ databases">
        <title>Genomic Taxonomy of the Vibrionaceae.</title>
        <authorList>
            <person name="Gomez-Gil B."/>
            <person name="Enciso-Ibarra J."/>
        </authorList>
    </citation>
    <scope>NUCLEOTIDE SEQUENCE [LARGE SCALE GENOMIC DNA]</scope>
    <source>
        <strain evidence="2 3">CAIM 1920</strain>
    </source>
</reference>
<feature type="compositionally biased region" description="Basic and acidic residues" evidence="1">
    <location>
        <begin position="103"/>
        <end position="118"/>
    </location>
</feature>
<proteinExistence type="predicted"/>
<dbReference type="OrthoDB" id="5818514at2"/>